<dbReference type="AlphaFoldDB" id="D9SST0"/>
<dbReference type="Proteomes" id="UP000002730">
    <property type="component" value="Chromosome"/>
</dbReference>
<proteinExistence type="predicted"/>
<name>D9SST0_CLOC7</name>
<dbReference type="KEGG" id="ccb:Clocel_2897"/>
<organism evidence="1 2">
    <name type="scientific">Clostridium cellulovorans (strain ATCC 35296 / DSM 3052 / OCM 3 / 743B)</name>
    <dbReference type="NCBI Taxonomy" id="573061"/>
    <lineage>
        <taxon>Bacteria</taxon>
        <taxon>Bacillati</taxon>
        <taxon>Bacillota</taxon>
        <taxon>Clostridia</taxon>
        <taxon>Eubacteriales</taxon>
        <taxon>Clostridiaceae</taxon>
        <taxon>Clostridium</taxon>
    </lineage>
</organism>
<dbReference type="eggNOG" id="COG2849">
    <property type="taxonomic scope" value="Bacteria"/>
</dbReference>
<keyword evidence="2" id="KW-1185">Reference proteome</keyword>
<dbReference type="OrthoDB" id="594021at2"/>
<sequence>MNNYQTKYGLLENIKILYSFNDGSPRVVNVMEENILDTIHGPLVPQYCDKDQRRKLRNSISFYKNGNIESLSVQDQTEIKTSIGILPAEFITFYDNGAIKRIFPLNGKLSAFWEEKEEYALAKPLMLNLPIGNYYTKILSAYFYPSGAIKSITLWPDDTLTIPSPLGEVTTRIGISFYEDGKLKSFEPNEPIEINTKIGKLISYDNFALTVNGDINSVSFSETSEITTLCTIDNTVKVINQHGYAELYTPTLRINTLDDETMVKVPLKIEFSNDLITFNSQHQFTPSICKFTIDEFQPDARISSPSCSSSCSSCNGCC</sequence>
<gene>
    <name evidence="1" type="ordered locus">Clocel_2897</name>
</gene>
<evidence type="ECO:0000313" key="1">
    <source>
        <dbReference type="EMBL" id="ADL52592.1"/>
    </source>
</evidence>
<evidence type="ECO:0000313" key="2">
    <source>
        <dbReference type="Proteomes" id="UP000002730"/>
    </source>
</evidence>
<dbReference type="STRING" id="573061.Clocel_2897"/>
<protein>
    <submittedName>
        <fullName evidence="1">Uncharacterized protein</fullName>
    </submittedName>
</protein>
<accession>D9SST0</accession>
<dbReference type="RefSeq" id="WP_010075685.1">
    <property type="nucleotide sequence ID" value="NC_014393.1"/>
</dbReference>
<dbReference type="EMBL" id="CP002160">
    <property type="protein sequence ID" value="ADL52592.1"/>
    <property type="molecule type" value="Genomic_DNA"/>
</dbReference>
<reference evidence="1 2" key="1">
    <citation type="submission" date="2010-08" db="EMBL/GenBank/DDBJ databases">
        <title>Complete sequence of Clostridium cellulovorans 743B.</title>
        <authorList>
            <consortium name="US DOE Joint Genome Institute"/>
            <person name="Lucas S."/>
            <person name="Copeland A."/>
            <person name="Lapidus A."/>
            <person name="Cheng J.-F."/>
            <person name="Bruce D."/>
            <person name="Goodwin L."/>
            <person name="Pitluck S."/>
            <person name="Chertkov O."/>
            <person name="Detter J.C."/>
            <person name="Han C."/>
            <person name="Tapia R."/>
            <person name="Land M."/>
            <person name="Hauser L."/>
            <person name="Chang Y.-J."/>
            <person name="Jeffries C."/>
            <person name="Kyrpides N."/>
            <person name="Ivanova N."/>
            <person name="Mikhailova N."/>
            <person name="Hemme C.L."/>
            <person name="Woyke T."/>
        </authorList>
    </citation>
    <scope>NUCLEOTIDE SEQUENCE [LARGE SCALE GENOMIC DNA]</scope>
    <source>
        <strain evidence="2">ATCC 35296 / DSM 3052 / OCM 3 / 743B</strain>
    </source>
</reference>
<dbReference type="HOGENOM" id="CLU_065973_0_0_9"/>